<dbReference type="GO" id="GO:0000922">
    <property type="term" value="C:spindle pole"/>
    <property type="evidence" value="ECO:0007669"/>
    <property type="project" value="InterPro"/>
</dbReference>
<dbReference type="Proteomes" id="UP001432322">
    <property type="component" value="Unassembled WGS sequence"/>
</dbReference>
<keyword evidence="4 5" id="KW-0206">Cytoskeleton</keyword>
<name>A0AAV5VCG1_9BILA</name>
<feature type="domain" description="Gamma tubulin complex component protein N-terminal" evidence="9">
    <location>
        <begin position="325"/>
        <end position="612"/>
    </location>
</feature>
<dbReference type="PANTHER" id="PTHR19302">
    <property type="entry name" value="GAMMA TUBULIN COMPLEX PROTEIN"/>
    <property type="match status" value="1"/>
</dbReference>
<keyword evidence="11" id="KW-1185">Reference proteome</keyword>
<evidence type="ECO:0000313" key="11">
    <source>
        <dbReference type="Proteomes" id="UP001432322"/>
    </source>
</evidence>
<comment type="caution">
    <text evidence="10">The sequence shown here is derived from an EMBL/GenBank/DDBJ whole genome shotgun (WGS) entry which is preliminary data.</text>
</comment>
<evidence type="ECO:0000256" key="3">
    <source>
        <dbReference type="ARBA" id="ARBA00022701"/>
    </source>
</evidence>
<evidence type="ECO:0000256" key="7">
    <source>
        <dbReference type="SAM" id="MobiDB-lite"/>
    </source>
</evidence>
<proteinExistence type="inferred from homology"/>
<dbReference type="Pfam" id="PF17681">
    <property type="entry name" value="GCP_N_terminal"/>
    <property type="match status" value="1"/>
</dbReference>
<protein>
    <recommendedName>
        <fullName evidence="5">Gamma-tubulin complex component</fullName>
    </recommendedName>
</protein>
<evidence type="ECO:0000256" key="5">
    <source>
        <dbReference type="RuleBase" id="RU363050"/>
    </source>
</evidence>
<organism evidence="10 11">
    <name type="scientific">Pristionchus fissidentatus</name>
    <dbReference type="NCBI Taxonomy" id="1538716"/>
    <lineage>
        <taxon>Eukaryota</taxon>
        <taxon>Metazoa</taxon>
        <taxon>Ecdysozoa</taxon>
        <taxon>Nematoda</taxon>
        <taxon>Chromadorea</taxon>
        <taxon>Rhabditida</taxon>
        <taxon>Rhabditina</taxon>
        <taxon>Diplogasteromorpha</taxon>
        <taxon>Diplogasteroidea</taxon>
        <taxon>Neodiplogasteridae</taxon>
        <taxon>Pristionchus</taxon>
    </lineage>
</organism>
<evidence type="ECO:0000256" key="1">
    <source>
        <dbReference type="ARBA" id="ARBA00010337"/>
    </source>
</evidence>
<reference evidence="10" key="1">
    <citation type="submission" date="2023-10" db="EMBL/GenBank/DDBJ databases">
        <title>Genome assembly of Pristionchus species.</title>
        <authorList>
            <person name="Yoshida K."/>
            <person name="Sommer R.J."/>
        </authorList>
    </citation>
    <scope>NUCLEOTIDE SEQUENCE</scope>
    <source>
        <strain evidence="10">RS5133</strain>
    </source>
</reference>
<keyword evidence="6" id="KW-0175">Coiled coil</keyword>
<dbReference type="GO" id="GO:0051225">
    <property type="term" value="P:spindle assembly"/>
    <property type="evidence" value="ECO:0007669"/>
    <property type="project" value="TreeGrafter"/>
</dbReference>
<feature type="compositionally biased region" description="Basic residues" evidence="7">
    <location>
        <begin position="137"/>
        <end position="147"/>
    </location>
</feature>
<dbReference type="Pfam" id="PF04130">
    <property type="entry name" value="GCP_C_terminal"/>
    <property type="match status" value="1"/>
</dbReference>
<sequence>MSEAQPLTLAEASGHFIRAFGLDLDPRSLAAAIDCNGVEDSFAARDRIDKHYRKVMERHPSKGGERVQRLTEAIQAVEGAHDLRRGLFVVDGLFIAKKYGIGGRETQSNGIEKEAPPLPPRKGFITPLANPGSRSPHFNRRSVSRSRVRSELTGGSPSFSDTSTIVASSPAFAAVAAAAAPPRLFGSSFNAAVAQRDRDMMMPKLPIRTRSNLLTSDPFRSPMEMERGRNYMMNSDRDRAMTTPSSHVASPASTYSPATVTCVSNRLYDEQLRHSASSSPVSLSSSTAATVVHVPSAAALRAATSVCGRAAGANEVADDVLAEGLIRALTGFQSSYFRLSDGLFRMSAGCAISGSKRGRLQRLLLASTHVLAMNMSSAQAADLMTEAFIFGLHDIRRRFTQEVMEVQRERGAYLDTRVLDFLVQRREWDAALGRMAALAALVKPQIRGMTILHELYFHYTSLANTDTKEEQVITSLLDAVMFVFANLLRQWLLEGTLNVHNTEFMIKERAGHGGEQGEAAMVKSWQSRFTLEKELVPAFLDRSLPKMVLSVGKCARLLAADDVDDELARHRTRVGNLDLSRLYQLDGGERVAMGKELEKIESSICGLVVNRLMNRDLLKEHLMAIRHIFLCTNERFATHLFESIDVLCRDVATVSATRTQHAASLAFLAAARTAALSFPFKLPVDAVAKEHSSDSPFPSARSARDKSRITVTPTYKAPRLAAIVLDKRAIEGYQNIFHTIWPVYSTRLAICEARNELLMISDASRRMGKGTCESLRAFQLGLATAGAFFDNLIRYFIQGISVFSDRMTANMDKARSVEDCIRAHRMFLLSMADHVGTTLPGDKRGVSKMTAAIFHARSVLIEEVSSMLDLFWLWVRETEREQLLRVKNNEEMELGADAQSTTLREFEKLEERLRKEEVEKTQIASSTKIKAILDRFTLQMTKYIELYEEGGRRNDALSKLLLALKANRRPGEGQLAVKILNGPSARWMTNFL</sequence>
<dbReference type="GO" id="GO:0051321">
    <property type="term" value="P:meiotic cell cycle"/>
    <property type="evidence" value="ECO:0007669"/>
    <property type="project" value="TreeGrafter"/>
</dbReference>
<dbReference type="GO" id="GO:0005874">
    <property type="term" value="C:microtubule"/>
    <property type="evidence" value="ECO:0007669"/>
    <property type="project" value="UniProtKB-KW"/>
</dbReference>
<comment type="subcellular location">
    <subcellularLocation>
        <location evidence="5">Cytoplasm</location>
        <location evidence="5">Cytoskeleton</location>
        <location evidence="5">Microtubule organizing center</location>
    </subcellularLocation>
</comment>
<dbReference type="InterPro" id="IPR042241">
    <property type="entry name" value="GCP_C_sf"/>
</dbReference>
<dbReference type="GO" id="GO:0000930">
    <property type="term" value="C:gamma-tubulin complex"/>
    <property type="evidence" value="ECO:0007669"/>
    <property type="project" value="TreeGrafter"/>
</dbReference>
<evidence type="ECO:0000259" key="8">
    <source>
        <dbReference type="Pfam" id="PF04130"/>
    </source>
</evidence>
<evidence type="ECO:0000256" key="4">
    <source>
        <dbReference type="ARBA" id="ARBA00023212"/>
    </source>
</evidence>
<dbReference type="GO" id="GO:0031122">
    <property type="term" value="P:cytoplasmic microtubule organization"/>
    <property type="evidence" value="ECO:0007669"/>
    <property type="project" value="TreeGrafter"/>
</dbReference>
<evidence type="ECO:0000256" key="2">
    <source>
        <dbReference type="ARBA" id="ARBA00022490"/>
    </source>
</evidence>
<dbReference type="EMBL" id="BTSY01000003">
    <property type="protein sequence ID" value="GMT17081.1"/>
    <property type="molecule type" value="Genomic_DNA"/>
</dbReference>
<feature type="region of interest" description="Disordered" evidence="7">
    <location>
        <begin position="126"/>
        <end position="158"/>
    </location>
</feature>
<comment type="similarity">
    <text evidence="1 5">Belongs to the TUBGCP family.</text>
</comment>
<dbReference type="InterPro" id="IPR007259">
    <property type="entry name" value="GCP"/>
</dbReference>
<feature type="coiled-coil region" evidence="6">
    <location>
        <begin position="899"/>
        <end position="926"/>
    </location>
</feature>
<feature type="domain" description="Gamma tubulin complex component C-terminal" evidence="8">
    <location>
        <begin position="618"/>
        <end position="967"/>
    </location>
</feature>
<dbReference type="GO" id="GO:0000278">
    <property type="term" value="P:mitotic cell cycle"/>
    <property type="evidence" value="ECO:0007669"/>
    <property type="project" value="TreeGrafter"/>
</dbReference>
<keyword evidence="2 5" id="KW-0963">Cytoplasm</keyword>
<accession>A0AAV5VCG1</accession>
<dbReference type="InterPro" id="IPR040457">
    <property type="entry name" value="GCP_C"/>
</dbReference>
<dbReference type="InterPro" id="IPR041470">
    <property type="entry name" value="GCP_N"/>
</dbReference>
<dbReference type="GO" id="GO:0051011">
    <property type="term" value="F:microtubule minus-end binding"/>
    <property type="evidence" value="ECO:0007669"/>
    <property type="project" value="TreeGrafter"/>
</dbReference>
<dbReference type="GO" id="GO:0043015">
    <property type="term" value="F:gamma-tubulin binding"/>
    <property type="evidence" value="ECO:0007669"/>
    <property type="project" value="InterPro"/>
</dbReference>
<dbReference type="GO" id="GO:0007020">
    <property type="term" value="P:microtubule nucleation"/>
    <property type="evidence" value="ECO:0007669"/>
    <property type="project" value="InterPro"/>
</dbReference>
<gene>
    <name evidence="10" type="ORF">PFISCL1PPCAC_8378</name>
</gene>
<keyword evidence="3 5" id="KW-0493">Microtubule</keyword>
<dbReference type="Gene3D" id="1.20.120.1900">
    <property type="entry name" value="Gamma-tubulin complex, C-terminal domain"/>
    <property type="match status" value="1"/>
</dbReference>
<dbReference type="AlphaFoldDB" id="A0AAV5VCG1"/>
<evidence type="ECO:0000313" key="10">
    <source>
        <dbReference type="EMBL" id="GMT17081.1"/>
    </source>
</evidence>
<evidence type="ECO:0000259" key="9">
    <source>
        <dbReference type="Pfam" id="PF17681"/>
    </source>
</evidence>
<evidence type="ECO:0000256" key="6">
    <source>
        <dbReference type="SAM" id="Coils"/>
    </source>
</evidence>